<feature type="region of interest" description="Disordered" evidence="5">
    <location>
        <begin position="48"/>
        <end position="139"/>
    </location>
</feature>
<dbReference type="GeneID" id="70232462"/>
<evidence type="ECO:0000256" key="2">
    <source>
        <dbReference type="ARBA" id="ARBA00009087"/>
    </source>
</evidence>
<gene>
    <name evidence="8" type="ORF">OGAPHI_000494</name>
</gene>
<comment type="subcellular location">
    <subcellularLocation>
        <location evidence="1">Nucleus</location>
        <location evidence="1">Nucleolus</location>
    </subcellularLocation>
</comment>
<feature type="compositionally biased region" description="Basic residues" evidence="5">
    <location>
        <begin position="412"/>
        <end position="421"/>
    </location>
</feature>
<proteinExistence type="inferred from homology"/>
<dbReference type="AlphaFoldDB" id="A0A9P8TAN4"/>
<dbReference type="EMBL" id="JAEUBE010000070">
    <property type="protein sequence ID" value="KAH3671271.1"/>
    <property type="molecule type" value="Genomic_DNA"/>
</dbReference>
<dbReference type="PANTHER" id="PTHR12202">
    <property type="entry name" value="ESF1 HOMOLOG"/>
    <property type="match status" value="1"/>
</dbReference>
<feature type="compositionally biased region" description="Acidic residues" evidence="5">
    <location>
        <begin position="104"/>
        <end position="129"/>
    </location>
</feature>
<comment type="similarity">
    <text evidence="2">Belongs to the ESF1 family.</text>
</comment>
<keyword evidence="9" id="KW-1185">Reference proteome</keyword>
<evidence type="ECO:0000256" key="4">
    <source>
        <dbReference type="ARBA" id="ARBA00023242"/>
    </source>
</evidence>
<evidence type="ECO:0000256" key="1">
    <source>
        <dbReference type="ARBA" id="ARBA00004604"/>
    </source>
</evidence>
<dbReference type="InterPro" id="IPR039754">
    <property type="entry name" value="Esf1"/>
</dbReference>
<feature type="compositionally biased region" description="Basic and acidic residues" evidence="5">
    <location>
        <begin position="186"/>
        <end position="205"/>
    </location>
</feature>
<feature type="compositionally biased region" description="Basic and acidic residues" evidence="5">
    <location>
        <begin position="55"/>
        <end position="77"/>
    </location>
</feature>
<organism evidence="8 9">
    <name type="scientific">Ogataea philodendri</name>
    <dbReference type="NCBI Taxonomy" id="1378263"/>
    <lineage>
        <taxon>Eukaryota</taxon>
        <taxon>Fungi</taxon>
        <taxon>Dikarya</taxon>
        <taxon>Ascomycota</taxon>
        <taxon>Saccharomycotina</taxon>
        <taxon>Pichiomycetes</taxon>
        <taxon>Pichiales</taxon>
        <taxon>Pichiaceae</taxon>
        <taxon>Ogataea</taxon>
    </lineage>
</organism>
<accession>A0A9P8TAN4</accession>
<feature type="compositionally biased region" description="Basic and acidic residues" evidence="5">
    <location>
        <begin position="422"/>
        <end position="436"/>
    </location>
</feature>
<feature type="region of interest" description="Disordered" evidence="5">
    <location>
        <begin position="537"/>
        <end position="563"/>
    </location>
</feature>
<reference evidence="8" key="1">
    <citation type="journal article" date="2021" name="Open Biol.">
        <title>Shared evolutionary footprints suggest mitochondrial oxidative damage underlies multiple complex I losses in fungi.</title>
        <authorList>
            <person name="Schikora-Tamarit M.A."/>
            <person name="Marcet-Houben M."/>
            <person name="Nosek J."/>
            <person name="Gabaldon T."/>
        </authorList>
    </citation>
    <scope>NUCLEOTIDE SEQUENCE</scope>
    <source>
        <strain evidence="8">CBS6075</strain>
    </source>
</reference>
<evidence type="ECO:0000313" key="8">
    <source>
        <dbReference type="EMBL" id="KAH3671271.1"/>
    </source>
</evidence>
<dbReference type="GO" id="GO:0005730">
    <property type="term" value="C:nucleolus"/>
    <property type="evidence" value="ECO:0007669"/>
    <property type="project" value="UniProtKB-SubCell"/>
</dbReference>
<evidence type="ECO:0008006" key="10">
    <source>
        <dbReference type="Google" id="ProtNLM"/>
    </source>
</evidence>
<dbReference type="GO" id="GO:0003723">
    <property type="term" value="F:RNA binding"/>
    <property type="evidence" value="ECO:0007669"/>
    <property type="project" value="TreeGrafter"/>
</dbReference>
<sequence>MSKDKKKEVVTQDPRFAKVYSDPRFKVPKRKDLKVAVDDRFSKDELKMGKKKKLDKFGRKVKEDKKSDFEKYYKKEDESESESESEASDTTTSVLDRARGLVSEDSESEESDSDSEVVSEDEEDDEEAQEGVPEGEPTSTFAVVNLDWDHITSADLFATFIGFVPKDGKILSVSIYPSEYGKQRMQQEEIEGPPKELFKSKKVESDSDDDDELDMAKAAKKLYEEDDGTDYNSKALRLYQLQRLRYYYAIVKCDSVATSRAIYESCDGTEYESTANHFDLRYVPEDMTFDDAPRDECLKIPAKYRPNAFTTDALQHSKVKLTWDETPAERVTMASRAFSQKEIDDMDFKAYLASDSEESDHEAAAKYKSLVAGALESKEDDVDMEVSFNPGLSEEKTDATEESTIDKIKRKEKERRKKRKEKVKELKKATEEEKRAAKQAVKQKKHEQDEKSKAELELLMMDEEKEHEHFDMKQMLKEEKKKRKEKKKKGKAVEEETAGVDLEENDTRFNEIFEDHAFAIDPTHSEFKRTSTMEKLMKKRARKEGGSKTEKLGDLVAKIKRRK</sequence>
<feature type="compositionally biased region" description="Basic residues" evidence="5">
    <location>
        <begin position="480"/>
        <end position="490"/>
    </location>
</feature>
<feature type="domain" description="ESF1 RRM" evidence="7">
    <location>
        <begin position="138"/>
        <end position="297"/>
    </location>
</feature>
<feature type="compositionally biased region" description="Acidic residues" evidence="5">
    <location>
        <begin position="78"/>
        <end position="87"/>
    </location>
</feature>
<feature type="compositionally biased region" description="Basic and acidic residues" evidence="5">
    <location>
        <begin position="393"/>
        <end position="411"/>
    </location>
</feature>
<dbReference type="Pfam" id="PF08159">
    <property type="entry name" value="NUC153"/>
    <property type="match status" value="1"/>
</dbReference>
<dbReference type="OrthoDB" id="431825at2759"/>
<evidence type="ECO:0000259" key="6">
    <source>
        <dbReference type="Pfam" id="PF08159"/>
    </source>
</evidence>
<dbReference type="InterPro" id="IPR056750">
    <property type="entry name" value="RRM_ESF1"/>
</dbReference>
<feature type="compositionally biased region" description="Basic and acidic residues" evidence="5">
    <location>
        <begin position="543"/>
        <end position="553"/>
    </location>
</feature>
<dbReference type="RefSeq" id="XP_046064570.1">
    <property type="nucleotide sequence ID" value="XM_046206091.1"/>
</dbReference>
<keyword evidence="3" id="KW-0175">Coiled coil</keyword>
<dbReference type="Pfam" id="PF25121">
    <property type="entry name" value="RRM_ESF1"/>
    <property type="match status" value="1"/>
</dbReference>
<feature type="region of interest" description="Disordered" evidence="5">
    <location>
        <begin position="186"/>
        <end position="211"/>
    </location>
</feature>
<dbReference type="InterPro" id="IPR012580">
    <property type="entry name" value="NUC153"/>
</dbReference>
<evidence type="ECO:0000259" key="7">
    <source>
        <dbReference type="Pfam" id="PF25121"/>
    </source>
</evidence>
<keyword evidence="4" id="KW-0539">Nucleus</keyword>
<feature type="region of interest" description="Disordered" evidence="5">
    <location>
        <begin position="388"/>
        <end position="499"/>
    </location>
</feature>
<dbReference type="PANTHER" id="PTHR12202:SF0">
    <property type="entry name" value="ESF1 HOMOLOG"/>
    <property type="match status" value="1"/>
</dbReference>
<feature type="domain" description="NUC153" evidence="6">
    <location>
        <begin position="506"/>
        <end position="534"/>
    </location>
</feature>
<protein>
    <recommendedName>
        <fullName evidence="10">NUC153 domain-containing protein</fullName>
    </recommendedName>
</protein>
<comment type="caution">
    <text evidence="8">The sequence shown here is derived from an EMBL/GenBank/DDBJ whole genome shotgun (WGS) entry which is preliminary data.</text>
</comment>
<reference evidence="8" key="2">
    <citation type="submission" date="2021-01" db="EMBL/GenBank/DDBJ databases">
        <authorList>
            <person name="Schikora-Tamarit M.A."/>
        </authorList>
    </citation>
    <scope>NUCLEOTIDE SEQUENCE</scope>
    <source>
        <strain evidence="8">CBS6075</strain>
    </source>
</reference>
<dbReference type="GO" id="GO:0006364">
    <property type="term" value="P:rRNA processing"/>
    <property type="evidence" value="ECO:0007669"/>
    <property type="project" value="InterPro"/>
</dbReference>
<feature type="compositionally biased region" description="Basic and acidic residues" evidence="5">
    <location>
        <begin position="446"/>
        <end position="479"/>
    </location>
</feature>
<evidence type="ECO:0000256" key="5">
    <source>
        <dbReference type="SAM" id="MobiDB-lite"/>
    </source>
</evidence>
<name>A0A9P8TAN4_9ASCO</name>
<dbReference type="Proteomes" id="UP000769157">
    <property type="component" value="Unassembled WGS sequence"/>
</dbReference>
<evidence type="ECO:0000256" key="3">
    <source>
        <dbReference type="ARBA" id="ARBA00023054"/>
    </source>
</evidence>
<evidence type="ECO:0000313" key="9">
    <source>
        <dbReference type="Proteomes" id="UP000769157"/>
    </source>
</evidence>